<keyword evidence="6 8" id="KW-1133">Transmembrane helix</keyword>
<feature type="transmembrane region" description="Helical" evidence="8">
    <location>
        <begin position="76"/>
        <end position="98"/>
    </location>
</feature>
<feature type="transmembrane region" description="Helical" evidence="8">
    <location>
        <begin position="45"/>
        <end position="64"/>
    </location>
</feature>
<organism evidence="9 10">
    <name type="scientific">Guyparkeria halophila</name>
    <dbReference type="NCBI Taxonomy" id="47960"/>
    <lineage>
        <taxon>Bacteria</taxon>
        <taxon>Pseudomonadati</taxon>
        <taxon>Pseudomonadota</taxon>
        <taxon>Gammaproteobacteria</taxon>
        <taxon>Chromatiales</taxon>
        <taxon>Thioalkalibacteraceae</taxon>
        <taxon>Guyparkeria</taxon>
    </lineage>
</organism>
<comment type="similarity">
    <text evidence="2">Belongs to the arsenical resistance-3 (ACR3) (TC 2.A.59) family.</text>
</comment>
<protein>
    <submittedName>
        <fullName evidence="9">Arsenic resistance protein</fullName>
    </submittedName>
</protein>
<feature type="transmembrane region" description="Helical" evidence="8">
    <location>
        <begin position="296"/>
        <end position="315"/>
    </location>
</feature>
<dbReference type="RefSeq" id="WP_156573879.1">
    <property type="nucleotide sequence ID" value="NZ_CP046415.1"/>
</dbReference>
<keyword evidence="3" id="KW-0813">Transport</keyword>
<proteinExistence type="inferred from homology"/>
<dbReference type="PANTHER" id="PTHR43057">
    <property type="entry name" value="ARSENITE EFFLUX TRANSPORTER"/>
    <property type="match status" value="1"/>
</dbReference>
<keyword evidence="4" id="KW-1003">Cell membrane</keyword>
<evidence type="ECO:0000313" key="10">
    <source>
        <dbReference type="Proteomes" id="UP000427716"/>
    </source>
</evidence>
<feature type="transmembrane region" description="Helical" evidence="8">
    <location>
        <begin position="20"/>
        <end position="39"/>
    </location>
</feature>
<dbReference type="PANTHER" id="PTHR43057:SF1">
    <property type="entry name" value="ARSENICAL-RESISTANCE PROTEIN 3"/>
    <property type="match status" value="1"/>
</dbReference>
<dbReference type="Gene3D" id="1.20.1530.20">
    <property type="match status" value="1"/>
</dbReference>
<keyword evidence="10" id="KW-1185">Reference proteome</keyword>
<name>A0A6I6DA83_9GAMM</name>
<dbReference type="KEGG" id="ghl:GM160_05850"/>
<feature type="transmembrane region" description="Helical" evidence="8">
    <location>
        <begin position="168"/>
        <end position="186"/>
    </location>
</feature>
<evidence type="ECO:0000256" key="3">
    <source>
        <dbReference type="ARBA" id="ARBA00022448"/>
    </source>
</evidence>
<evidence type="ECO:0000256" key="2">
    <source>
        <dbReference type="ARBA" id="ARBA00010110"/>
    </source>
</evidence>
<evidence type="ECO:0000313" key="9">
    <source>
        <dbReference type="EMBL" id="QGT78462.1"/>
    </source>
</evidence>
<reference evidence="9 10" key="1">
    <citation type="submission" date="2019-11" db="EMBL/GenBank/DDBJ databases">
        <authorList>
            <person name="Zhang J."/>
            <person name="Sun C."/>
        </authorList>
    </citation>
    <scope>NUCLEOTIDE SEQUENCE [LARGE SCALE GENOMIC DNA]</scope>
    <source>
        <strain evidence="10">sp2</strain>
    </source>
</reference>
<sequence length="324" mass="35305">MGGGTKRRDTRLVLEKYQVVVYLVAVLAGLGIGLTTPPAGNWLGWLIWPLLAALLYVTFTQTHLGAIGQAVGDRRFLTVMLAVNFLLVPLLVWGLTRLFVDDPVLALGVFLVLLVPCTDWFISFSQLGRADVPRAIAATPLLLLAQILLLPVYLWAFTASDIRADLPIGTMIGAFVLIILLPLLAAWLTDIGERRRPTGPRWTERLAWLPVPLLAVVLLVIMVGHAPQVTGDLATLWPVAIVFVLYVLIVPWIAELAGRLANLPVHARRTVAFSAGSRNSFMVLPIALALPGSLQPAVTVIILQSLIELVGLIAYTRVIPRVIR</sequence>
<dbReference type="GO" id="GO:0015297">
    <property type="term" value="F:antiporter activity"/>
    <property type="evidence" value="ECO:0007669"/>
    <property type="project" value="InterPro"/>
</dbReference>
<dbReference type="GO" id="GO:0005886">
    <property type="term" value="C:plasma membrane"/>
    <property type="evidence" value="ECO:0007669"/>
    <property type="project" value="UniProtKB-SubCell"/>
</dbReference>
<feature type="transmembrane region" description="Helical" evidence="8">
    <location>
        <begin position="236"/>
        <end position="258"/>
    </location>
</feature>
<accession>A0A6I6DA83</accession>
<evidence type="ECO:0000256" key="8">
    <source>
        <dbReference type="SAM" id="Phobius"/>
    </source>
</evidence>
<feature type="transmembrane region" description="Helical" evidence="8">
    <location>
        <begin position="206"/>
        <end position="224"/>
    </location>
</feature>
<dbReference type="Proteomes" id="UP000427716">
    <property type="component" value="Chromosome"/>
</dbReference>
<keyword evidence="7 8" id="KW-0472">Membrane</keyword>
<evidence type="ECO:0000256" key="6">
    <source>
        <dbReference type="ARBA" id="ARBA00022989"/>
    </source>
</evidence>
<dbReference type="Pfam" id="PF01758">
    <property type="entry name" value="SBF"/>
    <property type="match status" value="1"/>
</dbReference>
<evidence type="ECO:0000256" key="5">
    <source>
        <dbReference type="ARBA" id="ARBA00022692"/>
    </source>
</evidence>
<dbReference type="InterPro" id="IPR038770">
    <property type="entry name" value="Na+/solute_symporter_sf"/>
</dbReference>
<evidence type="ECO:0000256" key="4">
    <source>
        <dbReference type="ARBA" id="ARBA00022475"/>
    </source>
</evidence>
<dbReference type="AlphaFoldDB" id="A0A6I6DA83"/>
<evidence type="ECO:0000256" key="1">
    <source>
        <dbReference type="ARBA" id="ARBA00004651"/>
    </source>
</evidence>
<comment type="subcellular location">
    <subcellularLocation>
        <location evidence="1">Cell membrane</location>
        <topology evidence="1">Multi-pass membrane protein</topology>
    </subcellularLocation>
</comment>
<feature type="transmembrane region" description="Helical" evidence="8">
    <location>
        <begin position="135"/>
        <end position="156"/>
    </location>
</feature>
<dbReference type="GO" id="GO:0015104">
    <property type="term" value="F:antimonite transmembrane transporter activity"/>
    <property type="evidence" value="ECO:0007669"/>
    <property type="project" value="TreeGrafter"/>
</dbReference>
<dbReference type="GO" id="GO:0015105">
    <property type="term" value="F:arsenite transmembrane transporter activity"/>
    <property type="evidence" value="ECO:0007669"/>
    <property type="project" value="TreeGrafter"/>
</dbReference>
<keyword evidence="5 8" id="KW-0812">Transmembrane</keyword>
<feature type="transmembrane region" description="Helical" evidence="8">
    <location>
        <begin position="270"/>
        <end position="290"/>
    </location>
</feature>
<gene>
    <name evidence="9" type="ORF">GM160_05850</name>
</gene>
<evidence type="ECO:0000256" key="7">
    <source>
        <dbReference type="ARBA" id="ARBA00023136"/>
    </source>
</evidence>
<dbReference type="EMBL" id="CP046415">
    <property type="protein sequence ID" value="QGT78462.1"/>
    <property type="molecule type" value="Genomic_DNA"/>
</dbReference>
<dbReference type="InterPro" id="IPR004706">
    <property type="entry name" value="Arsenical-R_Acr3"/>
</dbReference>
<dbReference type="InterPro" id="IPR002657">
    <property type="entry name" value="BilAc:Na_symport/Acr3"/>
</dbReference>
<feature type="transmembrane region" description="Helical" evidence="8">
    <location>
        <begin position="104"/>
        <end position="123"/>
    </location>
</feature>